<evidence type="ECO:0000256" key="6">
    <source>
        <dbReference type="ARBA" id="ARBA00022794"/>
    </source>
</evidence>
<feature type="coiled-coil region" evidence="9">
    <location>
        <begin position="804"/>
        <end position="870"/>
    </location>
</feature>
<feature type="compositionally biased region" description="Basic and acidic residues" evidence="10">
    <location>
        <begin position="301"/>
        <end position="310"/>
    </location>
</feature>
<evidence type="ECO:0000256" key="8">
    <source>
        <dbReference type="ARBA" id="ARBA00023212"/>
    </source>
</evidence>
<feature type="compositionally biased region" description="Basic and acidic residues" evidence="10">
    <location>
        <begin position="386"/>
        <end position="409"/>
    </location>
</feature>
<keyword evidence="7 9" id="KW-0175">Coiled coil</keyword>
<evidence type="ECO:0000256" key="4">
    <source>
        <dbReference type="ARBA" id="ARBA00022490"/>
    </source>
</evidence>
<feature type="region of interest" description="Disordered" evidence="10">
    <location>
        <begin position="219"/>
        <end position="335"/>
    </location>
</feature>
<keyword evidence="4" id="KW-0963">Cytoplasm</keyword>
<dbReference type="EMBL" id="NEDP02001786">
    <property type="protein sequence ID" value="OWF52466.1"/>
    <property type="molecule type" value="Genomic_DNA"/>
</dbReference>
<evidence type="ECO:0000256" key="5">
    <source>
        <dbReference type="ARBA" id="ARBA00022701"/>
    </source>
</evidence>
<protein>
    <recommendedName>
        <fullName evidence="3">Centrosomal protein of 162 kDa</fullName>
    </recommendedName>
</protein>
<feature type="coiled-coil region" evidence="9">
    <location>
        <begin position="1082"/>
        <end position="1191"/>
    </location>
</feature>
<feature type="compositionally biased region" description="Acidic residues" evidence="10">
    <location>
        <begin position="590"/>
        <end position="604"/>
    </location>
</feature>
<comment type="similarity">
    <text evidence="2">Belongs to the CEP162 family.</text>
</comment>
<comment type="caution">
    <text evidence="11">The sequence shown here is derived from an EMBL/GenBank/DDBJ whole genome shotgun (WGS) entry which is preliminary data.</text>
</comment>
<feature type="compositionally biased region" description="Polar residues" evidence="10">
    <location>
        <begin position="285"/>
        <end position="294"/>
    </location>
</feature>
<dbReference type="InterPro" id="IPR038774">
    <property type="entry name" value="CEP162-like"/>
</dbReference>
<feature type="coiled-coil region" evidence="9">
    <location>
        <begin position="995"/>
        <end position="1050"/>
    </location>
</feature>
<evidence type="ECO:0000256" key="3">
    <source>
        <dbReference type="ARBA" id="ARBA00021406"/>
    </source>
</evidence>
<evidence type="ECO:0000256" key="7">
    <source>
        <dbReference type="ARBA" id="ARBA00023054"/>
    </source>
</evidence>
<feature type="compositionally biased region" description="Basic and acidic residues" evidence="10">
    <location>
        <begin position="495"/>
        <end position="506"/>
    </location>
</feature>
<dbReference type="GO" id="GO:0060271">
    <property type="term" value="P:cilium assembly"/>
    <property type="evidence" value="ECO:0007669"/>
    <property type="project" value="TreeGrafter"/>
</dbReference>
<feature type="coiled-coil region" evidence="9">
    <location>
        <begin position="1292"/>
        <end position="1333"/>
    </location>
</feature>
<sequence>MPPKGKKKEFDRQFEAFLKESFSSDDGSLDSAKVSKHLAPKEQTTPKSKSKPWWMQSDDDDDDDDMGANFGSGKTSSGKSFLKKKKPAEPKHSTPKQTPLTPVEPSTPELTPEEKQGRQKARTGKKETKQRGVRGRGDTGTSMSKDSLEDISEKSEEDSNKDRQAAAAGKESSFGSEKTSRPGLETLDEIRDKESFFRDLEKNADGTLDFRRLNQDLSQSATTMSPEGAAKTAATLAALEDIEEDMPLTTPSNRPFDPQQSDEQITQDPSQKPSMLSKVSLMDSMESTMNTTGSPMVGRSGMHEKGDRGDQGINDEMDGPGGQHSGHHTGFMGTTTSHEIEALHKALREVGLSPTIYNDSQPFDLSSQGNRSTTEMMQKLLSGEPGKQRNVEEILKEVERLEKKSKENQLEDLDVELLSDRRRSPYSPKSPRSLERQRRIDNDEGTGTRGHDYSPVPDSARGFDHSHTDDTERYNPVTQVSIMERGRQKKKKMKPEKLEKGKDKPPKQVSPRRRPSPRSSLKGSQSRSPSASPRRWMSPRSLSKDDPRSRSLSPSKTGLKFSHVKSSGYGQKSPPKGNGGRPHSARDPYPAEEDYQDPVPEEEGNTNQNAPVRKETKKDKSKSGKSKHQSARKQQAQTWSPAEVTKQKIKGSDSPMFSKERKGHNVMETQLKASVDSFAHYIKDHFAESDLPQAKYSQDEPSLAASWRGDKTTDQMPSLLVGTDQDWQRLYEEAKTHNTKLKADKLAMEKEYDRMLESQKLEFEDQIFKLKQEVYVLSAKLPDSQSEIQKRLADRNGEVSPDQMEKLDREIQEQEKLIAGYQQENKRLYEQLKVQQKQVKATEDRMFTENQKMATEITNLRTKLERKEDEARCKGIITSLPAQQKIAKGDTSSALGAGRIAQLTVELKEAKRLQDNSNRELEVLQRSKIELEQHIDKLIKERESLRQQVAESKSLKSEEARVIEDKFKSENERLTRKLKWYAENQKLLDSDAKHLKNQEEEIAKHKLRIEHLTSETGRRLEDNKVRAKERANDAKRIQDLQRQVKEMEGIIRRRHPNSLPALIMTAAVAPDEHQPATKTPTMGVLENRIKKLELELEGKDTEAEKMLRSVEQKYLSIKNQYEERIRDLETQLAIYVRPEDNALKDYQHPHTHAVALQRELESVRERYKAKNTELTEEVSRLNTEIAKLSKGQEATLKNEQSFSKNKETEYKTQIHKLQQDLDSKSHDLGVAVKTVERLRKEKNLPVTGSSGPKVDKNKKSNQAWEEEEALSLTDRVNRDRQYQPNSFADSQITETLQENEYLRSKIEQLQLAYDEQRLELRKLQAESEAMARKSRENFEDRIDVLRSSHQKEFRKLLADQALNHSTSRMAELQSKVDAQEVLVHHLKERLTKAELDSEQVSILKIREAGLKTHVEKLQECLKEAKLCQTPEMKHFDSIKEKIGNMEQRHEQREKELQEVIRNAKQVASVQLEHAVQKWRKIVESKNKEIQKFRTELDAILEVLRVLQRQGVVIPISASGS</sequence>
<feature type="compositionally biased region" description="Polar residues" evidence="10">
    <location>
        <begin position="1282"/>
        <end position="1291"/>
    </location>
</feature>
<proteinExistence type="inferred from homology"/>
<name>A0A210QUT4_MIZYE</name>
<dbReference type="PANTHER" id="PTHR34031">
    <property type="entry name" value="CENTROSOMAL PROTEIN OF 162 KDA"/>
    <property type="match status" value="1"/>
</dbReference>
<gene>
    <name evidence="11" type="ORF">KP79_PYT06877</name>
</gene>
<dbReference type="PANTHER" id="PTHR34031:SF1">
    <property type="entry name" value="CENTROSOMAL PROTEIN OF 162 KDA"/>
    <property type="match status" value="1"/>
</dbReference>
<evidence type="ECO:0000256" key="1">
    <source>
        <dbReference type="ARBA" id="ARBA00004114"/>
    </source>
</evidence>
<feature type="compositionally biased region" description="Low complexity" evidence="10">
    <location>
        <begin position="517"/>
        <end position="541"/>
    </location>
</feature>
<accession>A0A210QUT4</accession>
<keyword evidence="6" id="KW-0970">Cilium biogenesis/degradation</keyword>
<feature type="compositionally biased region" description="Low complexity" evidence="10">
    <location>
        <begin position="229"/>
        <end position="239"/>
    </location>
</feature>
<dbReference type="OrthoDB" id="2157184at2759"/>
<evidence type="ECO:0000313" key="11">
    <source>
        <dbReference type="EMBL" id="OWF52466.1"/>
    </source>
</evidence>
<evidence type="ECO:0000256" key="2">
    <source>
        <dbReference type="ARBA" id="ARBA00009485"/>
    </source>
</evidence>
<evidence type="ECO:0000313" key="12">
    <source>
        <dbReference type="Proteomes" id="UP000242188"/>
    </source>
</evidence>
<evidence type="ECO:0000256" key="9">
    <source>
        <dbReference type="SAM" id="Coils"/>
    </source>
</evidence>
<feature type="compositionally biased region" description="Basic and acidic residues" evidence="10">
    <location>
        <begin position="146"/>
        <end position="164"/>
    </location>
</feature>
<feature type="region of interest" description="Disordered" evidence="10">
    <location>
        <begin position="1242"/>
        <end position="1291"/>
    </location>
</feature>
<feature type="region of interest" description="Disordered" evidence="10">
    <location>
        <begin position="19"/>
        <end position="192"/>
    </location>
</feature>
<feature type="compositionally biased region" description="Basic and acidic residues" evidence="10">
    <location>
        <begin position="612"/>
        <end position="622"/>
    </location>
</feature>
<evidence type="ECO:0000256" key="10">
    <source>
        <dbReference type="SAM" id="MobiDB-lite"/>
    </source>
</evidence>
<dbReference type="GO" id="GO:0005879">
    <property type="term" value="C:axonemal microtubule"/>
    <property type="evidence" value="ECO:0007669"/>
    <property type="project" value="TreeGrafter"/>
</dbReference>
<keyword evidence="8" id="KW-0206">Cytoskeleton</keyword>
<dbReference type="Proteomes" id="UP000242188">
    <property type="component" value="Unassembled WGS sequence"/>
</dbReference>
<feature type="coiled-coil region" evidence="9">
    <location>
        <begin position="900"/>
        <end position="955"/>
    </location>
</feature>
<feature type="compositionally biased region" description="Basic and acidic residues" evidence="10">
    <location>
        <begin position="432"/>
        <end position="442"/>
    </location>
</feature>
<feature type="compositionally biased region" description="Polar residues" evidence="10">
    <location>
        <begin position="357"/>
        <end position="376"/>
    </location>
</feature>
<feature type="compositionally biased region" description="Basic and acidic residues" evidence="10">
    <location>
        <begin position="461"/>
        <end position="473"/>
    </location>
</feature>
<reference evidence="11 12" key="1">
    <citation type="journal article" date="2017" name="Nat. Ecol. Evol.">
        <title>Scallop genome provides insights into evolution of bilaterian karyotype and development.</title>
        <authorList>
            <person name="Wang S."/>
            <person name="Zhang J."/>
            <person name="Jiao W."/>
            <person name="Li J."/>
            <person name="Xun X."/>
            <person name="Sun Y."/>
            <person name="Guo X."/>
            <person name="Huan P."/>
            <person name="Dong B."/>
            <person name="Zhang L."/>
            <person name="Hu X."/>
            <person name="Sun X."/>
            <person name="Wang J."/>
            <person name="Zhao C."/>
            <person name="Wang Y."/>
            <person name="Wang D."/>
            <person name="Huang X."/>
            <person name="Wang R."/>
            <person name="Lv J."/>
            <person name="Li Y."/>
            <person name="Zhang Z."/>
            <person name="Liu B."/>
            <person name="Lu W."/>
            <person name="Hui Y."/>
            <person name="Liang J."/>
            <person name="Zhou Z."/>
            <person name="Hou R."/>
            <person name="Li X."/>
            <person name="Liu Y."/>
            <person name="Li H."/>
            <person name="Ning X."/>
            <person name="Lin Y."/>
            <person name="Zhao L."/>
            <person name="Xing Q."/>
            <person name="Dou J."/>
            <person name="Li Y."/>
            <person name="Mao J."/>
            <person name="Guo H."/>
            <person name="Dou H."/>
            <person name="Li T."/>
            <person name="Mu C."/>
            <person name="Jiang W."/>
            <person name="Fu Q."/>
            <person name="Fu X."/>
            <person name="Miao Y."/>
            <person name="Liu J."/>
            <person name="Yu Q."/>
            <person name="Li R."/>
            <person name="Liao H."/>
            <person name="Li X."/>
            <person name="Kong Y."/>
            <person name="Jiang Z."/>
            <person name="Chourrout D."/>
            <person name="Li R."/>
            <person name="Bao Z."/>
        </authorList>
    </citation>
    <scope>NUCLEOTIDE SEQUENCE [LARGE SCALE GENOMIC DNA]</scope>
    <source>
        <strain evidence="11 12">PY_sf001</strain>
    </source>
</reference>
<feature type="compositionally biased region" description="Acidic residues" evidence="10">
    <location>
        <begin position="57"/>
        <end position="66"/>
    </location>
</feature>
<feature type="region of interest" description="Disordered" evidence="10">
    <location>
        <begin position="357"/>
        <end position="665"/>
    </location>
</feature>
<keyword evidence="5" id="KW-0493">Microtubule</keyword>
<feature type="compositionally biased region" description="Polar residues" evidence="10">
    <location>
        <begin position="249"/>
        <end position="274"/>
    </location>
</feature>
<organism evidence="11 12">
    <name type="scientific">Mizuhopecten yessoensis</name>
    <name type="common">Japanese scallop</name>
    <name type="synonym">Patinopecten yessoensis</name>
    <dbReference type="NCBI Taxonomy" id="6573"/>
    <lineage>
        <taxon>Eukaryota</taxon>
        <taxon>Metazoa</taxon>
        <taxon>Spiralia</taxon>
        <taxon>Lophotrochozoa</taxon>
        <taxon>Mollusca</taxon>
        <taxon>Bivalvia</taxon>
        <taxon>Autobranchia</taxon>
        <taxon>Pteriomorphia</taxon>
        <taxon>Pectinida</taxon>
        <taxon>Pectinoidea</taxon>
        <taxon>Pectinidae</taxon>
        <taxon>Mizuhopecten</taxon>
    </lineage>
</organism>
<dbReference type="GO" id="GO:0005814">
    <property type="term" value="C:centriole"/>
    <property type="evidence" value="ECO:0007669"/>
    <property type="project" value="UniProtKB-SubCell"/>
</dbReference>
<comment type="subcellular location">
    <subcellularLocation>
        <location evidence="1">Cytoplasm</location>
        <location evidence="1">Cytoskeleton</location>
        <location evidence="1">Microtubule organizing center</location>
        <location evidence="1">Centrosome</location>
        <location evidence="1">Centriole</location>
    </subcellularLocation>
</comment>
<feature type="region of interest" description="Disordered" evidence="10">
    <location>
        <begin position="692"/>
        <end position="718"/>
    </location>
</feature>
<keyword evidence="12" id="KW-1185">Reference proteome</keyword>
<feature type="compositionally biased region" description="Low complexity" evidence="10">
    <location>
        <begin position="71"/>
        <end position="80"/>
    </location>
</feature>
<feature type="coiled-coil region" evidence="9">
    <location>
        <begin position="1435"/>
        <end position="1509"/>
    </location>
</feature>